<dbReference type="PANTHER" id="PTHR37168:SF2">
    <property type="entry name" value="CRISPR-ASSOCIATED EXONUCLEASE CAS4"/>
    <property type="match status" value="1"/>
</dbReference>
<keyword evidence="7 9" id="KW-0051">Antiviral defense</keyword>
<dbReference type="RefSeq" id="WP_015255922.1">
    <property type="nucleotide sequence ID" value="NC_019897.1"/>
</dbReference>
<organism evidence="11 12">
    <name type="scientific">Thermobacillus composti (strain DSM 18247 / JCM 13945 / KWC4)</name>
    <dbReference type="NCBI Taxonomy" id="717605"/>
    <lineage>
        <taxon>Bacteria</taxon>
        <taxon>Bacillati</taxon>
        <taxon>Bacillota</taxon>
        <taxon>Bacilli</taxon>
        <taxon>Bacillales</taxon>
        <taxon>Paenibacillaceae</taxon>
        <taxon>Thermobacillus</taxon>
    </lineage>
</organism>
<dbReference type="GO" id="GO:0051536">
    <property type="term" value="F:iron-sulfur cluster binding"/>
    <property type="evidence" value="ECO:0007669"/>
    <property type="project" value="UniProtKB-KW"/>
</dbReference>
<evidence type="ECO:0000256" key="7">
    <source>
        <dbReference type="ARBA" id="ARBA00023118"/>
    </source>
</evidence>
<sequence length="172" mass="20312">MSLASEREPLGINGTLIWYYFICKREVWLMARQLNPDEHDENLEWGRFLHEWRYAREKKELSFQNVRLDIAGERDGKLVVAEVKKSSKYRKSAEMQLLFYLWKLREAGVEAVGELRFPEEKRRENIQLDDVSVEKLKAVVSDIRRIVAAVVPPKAEKIGFCKNCAYREFCWA</sequence>
<dbReference type="InterPro" id="IPR011604">
    <property type="entry name" value="PDDEXK-like_dom_sf"/>
</dbReference>
<keyword evidence="3 9" id="KW-0378">Hydrolase</keyword>
<dbReference type="InterPro" id="IPR013343">
    <property type="entry name" value="CRISPR-assoc_prot_Cas4"/>
</dbReference>
<dbReference type="Pfam" id="PF01930">
    <property type="entry name" value="Cas_Cas4"/>
    <property type="match status" value="1"/>
</dbReference>
<dbReference type="GO" id="GO:0046872">
    <property type="term" value="F:metal ion binding"/>
    <property type="evidence" value="ECO:0007669"/>
    <property type="project" value="UniProtKB-KW"/>
</dbReference>
<dbReference type="PANTHER" id="PTHR37168">
    <property type="entry name" value="CRISPR-ASSOCIATED EXONUCLEASE CAS4"/>
    <property type="match status" value="1"/>
</dbReference>
<keyword evidence="1 9" id="KW-0540">Nuclease</keyword>
<dbReference type="Gene3D" id="3.90.320.10">
    <property type="match status" value="1"/>
</dbReference>
<dbReference type="KEGG" id="tco:Theco_3131"/>
<evidence type="ECO:0000256" key="9">
    <source>
        <dbReference type="RuleBase" id="RU365022"/>
    </source>
</evidence>
<dbReference type="GO" id="GO:0051607">
    <property type="term" value="P:defense response to virus"/>
    <property type="evidence" value="ECO:0007669"/>
    <property type="project" value="UniProtKB-KW"/>
</dbReference>
<protein>
    <recommendedName>
        <fullName evidence="9">CRISPR-associated exonuclease Cas4</fullName>
        <ecNumber evidence="9">3.1.12.1</ecNumber>
    </recommendedName>
</protein>
<evidence type="ECO:0000256" key="4">
    <source>
        <dbReference type="ARBA" id="ARBA00022839"/>
    </source>
</evidence>
<dbReference type="EMBL" id="CP003255">
    <property type="protein sequence ID" value="AGA59187.1"/>
    <property type="molecule type" value="Genomic_DNA"/>
</dbReference>
<keyword evidence="8 9" id="KW-0464">Manganese</keyword>
<evidence type="ECO:0000256" key="6">
    <source>
        <dbReference type="ARBA" id="ARBA00023014"/>
    </source>
</evidence>
<keyword evidence="6 9" id="KW-0411">Iron-sulfur</keyword>
<comment type="function">
    <text evidence="9">CRISPR (clustered regularly interspaced short palindromic repeat) is an adaptive immune system that provides protection against mobile genetic elements (viruses, transposable elements and conjugative plasmids). CRISPR clusters contain sequences complementary to antecedent mobile elements and target invading nucleic acids. CRISPR clusters are transcribed and processed into CRISPR RNA (crRNA).</text>
</comment>
<dbReference type="AlphaFoldDB" id="L0EHB5"/>
<comment type="cofactor">
    <cofactor evidence="9">
        <name>iron-sulfur cluster</name>
        <dbReference type="ChEBI" id="CHEBI:30408"/>
    </cofactor>
</comment>
<keyword evidence="12" id="KW-1185">Reference proteome</keyword>
<dbReference type="HOGENOM" id="CLU_133784_0_0_9"/>
<dbReference type="EC" id="3.1.12.1" evidence="9"/>
<evidence type="ECO:0000256" key="1">
    <source>
        <dbReference type="ARBA" id="ARBA00022722"/>
    </source>
</evidence>
<name>L0EHB5_THECK</name>
<dbReference type="STRING" id="717605.Theco_3131"/>
<proteinExistence type="inferred from homology"/>
<comment type="cofactor">
    <cofactor evidence="9">
        <name>Mg(2+)</name>
        <dbReference type="ChEBI" id="CHEBI:18420"/>
    </cofactor>
    <cofactor evidence="9">
        <name>Mn(2+)</name>
        <dbReference type="ChEBI" id="CHEBI:29035"/>
    </cofactor>
    <text evidence="9">Mg(2+) or Mn(2+) required for ssDNA cleavage activity.</text>
</comment>
<evidence type="ECO:0000256" key="3">
    <source>
        <dbReference type="ARBA" id="ARBA00022801"/>
    </source>
</evidence>
<dbReference type="InterPro" id="IPR022765">
    <property type="entry name" value="Dna2/Cas4_DUF83"/>
</dbReference>
<dbReference type="GO" id="GO:0004527">
    <property type="term" value="F:exonuclease activity"/>
    <property type="evidence" value="ECO:0007669"/>
    <property type="project" value="UniProtKB-KW"/>
</dbReference>
<evidence type="ECO:0000259" key="10">
    <source>
        <dbReference type="Pfam" id="PF01930"/>
    </source>
</evidence>
<comment type="similarity">
    <text evidence="9">Belongs to the CRISPR-associated exonuclease Cas4 family.</text>
</comment>
<evidence type="ECO:0000256" key="2">
    <source>
        <dbReference type="ARBA" id="ARBA00022723"/>
    </source>
</evidence>
<dbReference type="eggNOG" id="COG1468">
    <property type="taxonomic scope" value="Bacteria"/>
</dbReference>
<keyword evidence="5 9" id="KW-0408">Iron</keyword>
<reference evidence="12" key="1">
    <citation type="submission" date="2012-01" db="EMBL/GenBank/DDBJ databases">
        <title>Complete sequence of chromosome of Thermobacillus composti KWC4.</title>
        <authorList>
            <person name="Lucas S."/>
            <person name="Han J."/>
            <person name="Lapidus A."/>
            <person name="Cheng J.-F."/>
            <person name="Goodwin L."/>
            <person name="Pitluck S."/>
            <person name="Peters L."/>
            <person name="Ovchinnikova G."/>
            <person name="Teshima H."/>
            <person name="Detter J.C."/>
            <person name="Han C."/>
            <person name="Tapia R."/>
            <person name="Land M."/>
            <person name="Hauser L."/>
            <person name="Kyrpides N."/>
            <person name="Ivanova N."/>
            <person name="Pagani I."/>
            <person name="Anderson I."/>
            <person name="Woyke T."/>
        </authorList>
    </citation>
    <scope>NUCLEOTIDE SEQUENCE [LARGE SCALE GENOMIC DNA]</scope>
    <source>
        <strain evidence="12">DSM 18247 / JCM 13945 / KWC4</strain>
    </source>
</reference>
<dbReference type="NCBIfam" id="TIGR00372">
    <property type="entry name" value="cas4"/>
    <property type="match status" value="1"/>
</dbReference>
<keyword evidence="4 9" id="KW-0269">Exonuclease</keyword>
<evidence type="ECO:0000256" key="8">
    <source>
        <dbReference type="ARBA" id="ARBA00023211"/>
    </source>
</evidence>
<accession>L0EHB5</accession>
<evidence type="ECO:0000256" key="5">
    <source>
        <dbReference type="ARBA" id="ARBA00023004"/>
    </source>
</evidence>
<gene>
    <name evidence="11" type="ordered locus">Theco_3131</name>
</gene>
<feature type="domain" description="DUF83" evidence="10">
    <location>
        <begin position="13"/>
        <end position="172"/>
    </location>
</feature>
<dbReference type="Proteomes" id="UP000010795">
    <property type="component" value="Chromosome"/>
</dbReference>
<keyword evidence="2 9" id="KW-0479">Metal-binding</keyword>
<evidence type="ECO:0000313" key="11">
    <source>
        <dbReference type="EMBL" id="AGA59187.1"/>
    </source>
</evidence>
<evidence type="ECO:0000313" key="12">
    <source>
        <dbReference type="Proteomes" id="UP000010795"/>
    </source>
</evidence>